<evidence type="ECO:0000313" key="8">
    <source>
        <dbReference type="Proteomes" id="UP001627154"/>
    </source>
</evidence>
<dbReference type="Gene3D" id="3.40.50.720">
    <property type="entry name" value="NAD(P)-binding Rossmann-like Domain"/>
    <property type="match status" value="1"/>
</dbReference>
<comment type="similarity">
    <text evidence="1">Belongs to the complex I NDUFA9 subunit family.</text>
</comment>
<dbReference type="PANTHER" id="PTHR12126">
    <property type="entry name" value="NADH-UBIQUINONE OXIDOREDUCTASE 39 KDA SUBUNIT-RELATED"/>
    <property type="match status" value="1"/>
</dbReference>
<dbReference type="InterPro" id="IPR051207">
    <property type="entry name" value="ComplexI_NDUFA9_subunit"/>
</dbReference>
<evidence type="ECO:0000256" key="4">
    <source>
        <dbReference type="ARBA" id="ARBA00043145"/>
    </source>
</evidence>
<dbReference type="Pfam" id="PF01370">
    <property type="entry name" value="Epimerase"/>
    <property type="match status" value="1"/>
</dbReference>
<dbReference type="Proteomes" id="UP001627154">
    <property type="component" value="Unassembled WGS sequence"/>
</dbReference>
<evidence type="ECO:0000259" key="6">
    <source>
        <dbReference type="Pfam" id="PF01370"/>
    </source>
</evidence>
<reference evidence="7 8" key="1">
    <citation type="journal article" date="2024" name="bioRxiv">
        <title>A reference genome for Trichogramma kaykai: A tiny desert-dwelling parasitoid wasp with competing sex-ratio distorters.</title>
        <authorList>
            <person name="Culotta J."/>
            <person name="Lindsey A.R."/>
        </authorList>
    </citation>
    <scope>NUCLEOTIDE SEQUENCE [LARGE SCALE GENOMIC DNA]</scope>
    <source>
        <strain evidence="7 8">KSX58</strain>
    </source>
</reference>
<evidence type="ECO:0000256" key="3">
    <source>
        <dbReference type="ARBA" id="ARBA00042000"/>
    </source>
</evidence>
<comment type="subunit">
    <text evidence="5">Complex I is composed of 45 different subunits. This a component of the hydrophobic protein fraction. Interacts with BLOC1S1. Interacts with SLC2A4. Interacts with CLOCK. Interacts with RAB5IF.</text>
</comment>
<evidence type="ECO:0000256" key="1">
    <source>
        <dbReference type="ARBA" id="ARBA00038501"/>
    </source>
</evidence>
<keyword evidence="8" id="KW-1185">Reference proteome</keyword>
<organism evidence="7 8">
    <name type="scientific">Trichogramma kaykai</name>
    <dbReference type="NCBI Taxonomy" id="54128"/>
    <lineage>
        <taxon>Eukaryota</taxon>
        <taxon>Metazoa</taxon>
        <taxon>Ecdysozoa</taxon>
        <taxon>Arthropoda</taxon>
        <taxon>Hexapoda</taxon>
        <taxon>Insecta</taxon>
        <taxon>Pterygota</taxon>
        <taxon>Neoptera</taxon>
        <taxon>Endopterygota</taxon>
        <taxon>Hymenoptera</taxon>
        <taxon>Apocrita</taxon>
        <taxon>Proctotrupomorpha</taxon>
        <taxon>Chalcidoidea</taxon>
        <taxon>Trichogrammatidae</taxon>
        <taxon>Trichogramma</taxon>
    </lineage>
</organism>
<dbReference type="EMBL" id="JBJJXI010000124">
    <property type="protein sequence ID" value="KAL3389048.1"/>
    <property type="molecule type" value="Genomic_DNA"/>
</dbReference>
<name>A0ABD2W809_9HYME</name>
<protein>
    <recommendedName>
        <fullName evidence="2">NADH dehydrogenase [ubiquinone] 1 alpha subcomplex subunit 9, mitochondrial</fullName>
    </recommendedName>
    <alternativeName>
        <fullName evidence="4">Complex I-39kD</fullName>
    </alternativeName>
    <alternativeName>
        <fullName evidence="3">NADH-ubiquinone oxidoreductase 39 kDa subunit</fullName>
    </alternativeName>
</protein>
<sequence>MAALVTKAHFQVAKRQSLYTLSVAVQSCNYSQKPRVIKNPTLASMKRGTGGRSSFNGIVCTVFGNSGFIGRHVVNRLGKIGTQLILPYRKEFYDVADLKLCGDLGQVLFHPFDLRDEDSILKCIKYSNVVVNLIGSDWETKNFKYNDVHVEGAARLARLCAQSGVERFIHVSCLNAAAEPKPILLPEGSRLFKSKWEGEWAVKTEFPNATIIRPADTYGTADKFCRLYANRWRMHFRGVPLYKKGEQTEKQPVWVGDVAAGIVAAIKNPQAAGRTYQFVGPHRYKLSDLMDWFHEILRREAADYGYQRIDLDWAPLFKLKVTLTEMLSPAYPLGLLHWEGLEKEHTSDRVIKGVPTLEDLGITPIPVDTQIPWELDPHRFDGSYEADYGEYSEIIPPKPVKSVRI</sequence>
<dbReference type="InterPro" id="IPR001509">
    <property type="entry name" value="Epimerase_deHydtase"/>
</dbReference>
<dbReference type="InterPro" id="IPR036291">
    <property type="entry name" value="NAD(P)-bd_dom_sf"/>
</dbReference>
<dbReference type="SUPFAM" id="SSF51735">
    <property type="entry name" value="NAD(P)-binding Rossmann-fold domains"/>
    <property type="match status" value="1"/>
</dbReference>
<dbReference type="CDD" id="cd05271">
    <property type="entry name" value="NDUFA9_like_SDR_a"/>
    <property type="match status" value="1"/>
</dbReference>
<evidence type="ECO:0000256" key="5">
    <source>
        <dbReference type="ARBA" id="ARBA00046455"/>
    </source>
</evidence>
<gene>
    <name evidence="7" type="ORF">TKK_015988</name>
</gene>
<dbReference type="PROSITE" id="PS51257">
    <property type="entry name" value="PROKAR_LIPOPROTEIN"/>
    <property type="match status" value="1"/>
</dbReference>
<accession>A0ABD2W809</accession>
<comment type="caution">
    <text evidence="7">The sequence shown here is derived from an EMBL/GenBank/DDBJ whole genome shotgun (WGS) entry which is preliminary data.</text>
</comment>
<feature type="domain" description="NAD-dependent epimerase/dehydratase" evidence="6">
    <location>
        <begin position="61"/>
        <end position="276"/>
    </location>
</feature>
<evidence type="ECO:0000256" key="2">
    <source>
        <dbReference type="ARBA" id="ARBA00040720"/>
    </source>
</evidence>
<dbReference type="PANTHER" id="PTHR12126:SF11">
    <property type="entry name" value="NADH DEHYDROGENASE [UBIQUINONE] 1 ALPHA SUBCOMPLEX SUBUNIT 9, MITOCHONDRIAL"/>
    <property type="match status" value="1"/>
</dbReference>
<proteinExistence type="inferred from homology"/>
<dbReference type="AlphaFoldDB" id="A0ABD2W809"/>
<evidence type="ECO:0000313" key="7">
    <source>
        <dbReference type="EMBL" id="KAL3389048.1"/>
    </source>
</evidence>